<keyword evidence="3" id="KW-1185">Reference proteome</keyword>
<protein>
    <submittedName>
        <fullName evidence="2">Uncharacterized protein</fullName>
    </submittedName>
</protein>
<reference evidence="2 3" key="1">
    <citation type="journal article" date="2024" name="Commun. Biol.">
        <title>Comparative genomic analysis of thermophilic fungi reveals convergent evolutionary adaptations and gene losses.</title>
        <authorList>
            <person name="Steindorff A.S."/>
            <person name="Aguilar-Pontes M.V."/>
            <person name="Robinson A.J."/>
            <person name="Andreopoulos B."/>
            <person name="LaButti K."/>
            <person name="Kuo A."/>
            <person name="Mondo S."/>
            <person name="Riley R."/>
            <person name="Otillar R."/>
            <person name="Haridas S."/>
            <person name="Lipzen A."/>
            <person name="Grimwood J."/>
            <person name="Schmutz J."/>
            <person name="Clum A."/>
            <person name="Reid I.D."/>
            <person name="Moisan M.C."/>
            <person name="Butler G."/>
            <person name="Nguyen T.T.M."/>
            <person name="Dewar K."/>
            <person name="Conant G."/>
            <person name="Drula E."/>
            <person name="Henrissat B."/>
            <person name="Hansel C."/>
            <person name="Singer S."/>
            <person name="Hutchinson M.I."/>
            <person name="de Vries R.P."/>
            <person name="Natvig D.O."/>
            <person name="Powell A.J."/>
            <person name="Tsang A."/>
            <person name="Grigoriev I.V."/>
        </authorList>
    </citation>
    <scope>NUCLEOTIDE SEQUENCE [LARGE SCALE GENOMIC DNA]</scope>
    <source>
        <strain evidence="2 3">ATCC 24622</strain>
    </source>
</reference>
<sequence length="889" mass="100843">MAGVADKDSAALWDEIEAKYWRSIQAVRAREDREYKEAYQAKAQPVTIELTELYLERHRLEDQLKAVNERCREAESRLTELENENEKYEQYVTKQRALDDEEKRSWFETYRAGECPQPSRESDESTAADELVDRQEDSSVELSSPPSSAAISPPESEVEAPEQHKDPETQATGPQAIGGPNCPTDIDKTPAEPETRDTPTGIEICDADGRTIGELQRLNRDNPRIDKICRFPPKRRVQVRPGRSFTAEHLKDVHSPADNRLSKWFSCYIQAAGQVQAQPCQFCTKGSGPFSECVIIGGEFPRCSNCEWGRQGCHGASVEGNTGTRHNLGGNTGSSSAAEVDSGQATSPGNIAGSAPSNGTRGVRMKRTPRHLSMQRVDDLYSPASAEEGRGQVKSNLTKATAKEKTGDLEEPAPNTPENHPSYEGQVLPEITKDTLELRHDDVVFTDPPCMRGVPLIKITPEHAYWEPDWTSLEEEVRTQLEKAKERRDQCYLDRTMPSHNKHLANRQVNRGEAVLKFLRDGDFHPYQLIGKEWITKSVFHYDILFRMVQTLTELAKFDVEIRPSDWLRQRLHEIYSKDCDRFDLAKALQNMYHDPKLVHLRVKNGFGNIGRPPGGKSKKDIEGVNGSATHRNESNGTKKRKEPHVTPKKTGVEQAQVTTPSPSLGPAQRASRRKDQRNSAESSATKKRQQQQEGRSELHQEQLQKKQKIEHHPVGNKPSSAILQRDLEYDGYTSTDSFSGDRVVRIDWRVYQIKTRRMTSNPAVTQYWHWLDEADNDEGESPFFEHQVLGDVSKNKVSWGVYKEPNDFHLRLGELTEATYSPDSQKVIFSTRPMPGAAPRGDLLAHFKRENTKRRFLRFIRTKGVPLVRTNKEYIESAWDRLPDYNGI</sequence>
<feature type="region of interest" description="Disordered" evidence="1">
    <location>
        <begin position="608"/>
        <end position="723"/>
    </location>
</feature>
<dbReference type="Pfam" id="PF12511">
    <property type="entry name" value="DUF3716"/>
    <property type="match status" value="1"/>
</dbReference>
<evidence type="ECO:0000313" key="3">
    <source>
        <dbReference type="Proteomes" id="UP001586593"/>
    </source>
</evidence>
<organism evidence="2 3">
    <name type="scientific">Phialemonium thermophilum</name>
    <dbReference type="NCBI Taxonomy" id="223376"/>
    <lineage>
        <taxon>Eukaryota</taxon>
        <taxon>Fungi</taxon>
        <taxon>Dikarya</taxon>
        <taxon>Ascomycota</taxon>
        <taxon>Pezizomycotina</taxon>
        <taxon>Sordariomycetes</taxon>
        <taxon>Sordariomycetidae</taxon>
        <taxon>Cephalothecales</taxon>
        <taxon>Cephalothecaceae</taxon>
        <taxon>Phialemonium</taxon>
    </lineage>
</organism>
<feature type="compositionally biased region" description="Basic and acidic residues" evidence="1">
    <location>
        <begin position="75"/>
        <end position="89"/>
    </location>
</feature>
<dbReference type="InterPro" id="IPR022190">
    <property type="entry name" value="DUF3716"/>
</dbReference>
<feature type="compositionally biased region" description="Basic and acidic residues" evidence="1">
    <location>
        <begin position="185"/>
        <end position="197"/>
    </location>
</feature>
<gene>
    <name evidence="2" type="ORF">VTK73DRAFT_9867</name>
</gene>
<feature type="region of interest" description="Disordered" evidence="1">
    <location>
        <begin position="324"/>
        <end position="425"/>
    </location>
</feature>
<feature type="region of interest" description="Disordered" evidence="1">
    <location>
        <begin position="75"/>
        <end position="201"/>
    </location>
</feature>
<dbReference type="EMBL" id="JAZHXJ010000087">
    <property type="protein sequence ID" value="KAL1875746.1"/>
    <property type="molecule type" value="Genomic_DNA"/>
</dbReference>
<comment type="caution">
    <text evidence="2">The sequence shown here is derived from an EMBL/GenBank/DDBJ whole genome shotgun (WGS) entry which is preliminary data.</text>
</comment>
<feature type="compositionally biased region" description="Basic and acidic residues" evidence="1">
    <location>
        <begin position="96"/>
        <end position="106"/>
    </location>
</feature>
<proteinExistence type="predicted"/>
<name>A0ABR3XIH0_9PEZI</name>
<evidence type="ECO:0000313" key="2">
    <source>
        <dbReference type="EMBL" id="KAL1875746.1"/>
    </source>
</evidence>
<feature type="compositionally biased region" description="Polar residues" evidence="1">
    <location>
        <begin position="654"/>
        <end position="663"/>
    </location>
</feature>
<accession>A0ABR3XIH0</accession>
<feature type="compositionally biased region" description="Low complexity" evidence="1">
    <location>
        <begin position="140"/>
        <end position="155"/>
    </location>
</feature>
<feature type="compositionally biased region" description="Polar residues" evidence="1">
    <location>
        <begin position="333"/>
        <end position="360"/>
    </location>
</feature>
<dbReference type="Proteomes" id="UP001586593">
    <property type="component" value="Unassembled WGS sequence"/>
</dbReference>
<feature type="compositionally biased region" description="Basic and acidic residues" evidence="1">
    <location>
        <begin position="695"/>
        <end position="705"/>
    </location>
</feature>
<evidence type="ECO:0000256" key="1">
    <source>
        <dbReference type="SAM" id="MobiDB-lite"/>
    </source>
</evidence>